<proteinExistence type="predicted"/>
<evidence type="ECO:0000256" key="2">
    <source>
        <dbReference type="PROSITE-ProRule" id="PRU00708"/>
    </source>
</evidence>
<evidence type="ECO:0000259" key="3">
    <source>
        <dbReference type="Pfam" id="PF00891"/>
    </source>
</evidence>
<evidence type="ECO:0000313" key="5">
    <source>
        <dbReference type="Proteomes" id="UP000631114"/>
    </source>
</evidence>
<dbReference type="AlphaFoldDB" id="A0A835LD37"/>
<comment type="caution">
    <text evidence="4">The sequence shown here is derived from an EMBL/GenBank/DDBJ whole genome shotgun (WGS) entry which is preliminary data.</text>
</comment>
<dbReference type="InterPro" id="IPR029063">
    <property type="entry name" value="SAM-dependent_MTases_sf"/>
</dbReference>
<gene>
    <name evidence="4" type="ORF">IFM89_001464</name>
</gene>
<protein>
    <recommendedName>
        <fullName evidence="3">O-methyltransferase C-terminal domain-containing protein</fullName>
    </recommendedName>
</protein>
<feature type="repeat" description="PPR" evidence="2">
    <location>
        <begin position="9"/>
        <end position="43"/>
    </location>
</feature>
<dbReference type="Gene3D" id="1.25.40.10">
    <property type="entry name" value="Tetratricopeptide repeat domain"/>
    <property type="match status" value="1"/>
</dbReference>
<dbReference type="InterPro" id="IPR011990">
    <property type="entry name" value="TPR-like_helical_dom_sf"/>
</dbReference>
<evidence type="ECO:0000313" key="4">
    <source>
        <dbReference type="EMBL" id="KAF9587364.1"/>
    </source>
</evidence>
<dbReference type="SUPFAM" id="SSF53335">
    <property type="entry name" value="S-adenosyl-L-methionine-dependent methyltransferases"/>
    <property type="match status" value="1"/>
</dbReference>
<dbReference type="PROSITE" id="PS51375">
    <property type="entry name" value="PPR"/>
    <property type="match status" value="1"/>
</dbReference>
<name>A0A835LD37_9MAGN</name>
<keyword evidence="5" id="KW-1185">Reference proteome</keyword>
<dbReference type="EMBL" id="JADFTS010000009">
    <property type="protein sequence ID" value="KAF9587364.1"/>
    <property type="molecule type" value="Genomic_DNA"/>
</dbReference>
<dbReference type="GO" id="GO:0008171">
    <property type="term" value="F:O-methyltransferase activity"/>
    <property type="evidence" value="ECO:0007669"/>
    <property type="project" value="InterPro"/>
</dbReference>
<keyword evidence="1" id="KW-0677">Repeat</keyword>
<dbReference type="Gene3D" id="3.40.50.150">
    <property type="entry name" value="Vaccinia Virus protein VP39"/>
    <property type="match status" value="1"/>
</dbReference>
<dbReference type="InterPro" id="IPR002885">
    <property type="entry name" value="PPR_rpt"/>
</dbReference>
<evidence type="ECO:0000256" key="1">
    <source>
        <dbReference type="ARBA" id="ARBA00022737"/>
    </source>
</evidence>
<dbReference type="InterPro" id="IPR001077">
    <property type="entry name" value="COMT_C"/>
</dbReference>
<feature type="domain" description="O-methyltransferase C-terminal" evidence="3">
    <location>
        <begin position="144"/>
        <end position="205"/>
    </location>
</feature>
<reference evidence="4 5" key="1">
    <citation type="submission" date="2020-10" db="EMBL/GenBank/DDBJ databases">
        <title>The Coptis chinensis genome and diversification of protoberbering-type alkaloids.</title>
        <authorList>
            <person name="Wang B."/>
            <person name="Shu S."/>
            <person name="Song C."/>
            <person name="Liu Y."/>
        </authorList>
    </citation>
    <scope>NUCLEOTIDE SEQUENCE [LARGE SCALE GENOMIC DNA]</scope>
    <source>
        <strain evidence="4">HL-2020</strain>
        <tissue evidence="4">Leaf</tissue>
    </source>
</reference>
<dbReference type="Proteomes" id="UP000631114">
    <property type="component" value="Unassembled WGS sequence"/>
</dbReference>
<organism evidence="4 5">
    <name type="scientific">Coptis chinensis</name>
    <dbReference type="NCBI Taxonomy" id="261450"/>
    <lineage>
        <taxon>Eukaryota</taxon>
        <taxon>Viridiplantae</taxon>
        <taxon>Streptophyta</taxon>
        <taxon>Embryophyta</taxon>
        <taxon>Tracheophyta</taxon>
        <taxon>Spermatophyta</taxon>
        <taxon>Magnoliopsida</taxon>
        <taxon>Ranunculales</taxon>
        <taxon>Ranunculaceae</taxon>
        <taxon>Coptidoideae</taxon>
        <taxon>Coptis</taxon>
    </lineage>
</organism>
<dbReference type="Pfam" id="PF00891">
    <property type="entry name" value="Methyltransf_2"/>
    <property type="match status" value="1"/>
</dbReference>
<sequence length="207" mass="22988">MCGKDLELNVVMCRSLIIGLCKSGNIWHTVKIMEDMETTRLRPDSTLLCDSSFNFQQDSSLATSNQWTWVALSHSIYGVLLLAMYNGALWGKNVSRQSLAAITVELTVSFPLVRRASANVVSIIAKKLLTPSYVGILYRELSIVLLMAHGMPLFQYSSVDPRFNQVFISTMFHATSLMMNKIFIGKYKGFENMKEVTDIGGGIGTGT</sequence>
<accession>A0A835LD37</accession>